<sequence>MITNNMPTVQTIDQIIGAISDQFQAQQLGVQWEIQKQVQTMNAHFVTLAEQMQQLISTTTAATTVGNNPPTPRPLPVTSRFHGKERHYIYITNDTFQETEPTLAYSRPPVRIKLKAQSMDTLYNNKFSHTTLGKDDIPCATPMGHPPPMAHPFGFSDYLPNNYYGHPQPQFDPPCMSH</sequence>
<dbReference type="AlphaFoldDB" id="A0A915KCN2"/>
<evidence type="ECO:0000313" key="1">
    <source>
        <dbReference type="Proteomes" id="UP000887565"/>
    </source>
</evidence>
<dbReference type="WBParaSite" id="nRc.2.0.1.t36538-RA">
    <property type="protein sequence ID" value="nRc.2.0.1.t36538-RA"/>
    <property type="gene ID" value="nRc.2.0.1.g36538"/>
</dbReference>
<proteinExistence type="predicted"/>
<name>A0A915KCN2_ROMCU</name>
<dbReference type="Proteomes" id="UP000887565">
    <property type="component" value="Unplaced"/>
</dbReference>
<accession>A0A915KCN2</accession>
<reference evidence="2" key="1">
    <citation type="submission" date="2022-11" db="UniProtKB">
        <authorList>
            <consortium name="WormBaseParasite"/>
        </authorList>
    </citation>
    <scope>IDENTIFICATION</scope>
</reference>
<evidence type="ECO:0000313" key="2">
    <source>
        <dbReference type="WBParaSite" id="nRc.2.0.1.t36538-RA"/>
    </source>
</evidence>
<keyword evidence="1" id="KW-1185">Reference proteome</keyword>
<organism evidence="1 2">
    <name type="scientific">Romanomermis culicivorax</name>
    <name type="common">Nematode worm</name>
    <dbReference type="NCBI Taxonomy" id="13658"/>
    <lineage>
        <taxon>Eukaryota</taxon>
        <taxon>Metazoa</taxon>
        <taxon>Ecdysozoa</taxon>
        <taxon>Nematoda</taxon>
        <taxon>Enoplea</taxon>
        <taxon>Dorylaimia</taxon>
        <taxon>Mermithida</taxon>
        <taxon>Mermithoidea</taxon>
        <taxon>Mermithidae</taxon>
        <taxon>Romanomermis</taxon>
    </lineage>
</organism>
<protein>
    <submittedName>
        <fullName evidence="2">Uncharacterized protein</fullName>
    </submittedName>
</protein>